<proteinExistence type="predicted"/>
<evidence type="ECO:0000256" key="1">
    <source>
        <dbReference type="SAM" id="SignalP"/>
    </source>
</evidence>
<keyword evidence="4" id="KW-1185">Reference proteome</keyword>
<dbReference type="AlphaFoldDB" id="A0AA49JTC3"/>
<dbReference type="RefSeq" id="WP_367887257.1">
    <property type="nucleotide sequence ID" value="NZ_CP130612.1"/>
</dbReference>
<evidence type="ECO:0008006" key="5">
    <source>
        <dbReference type="Google" id="ProtNLM"/>
    </source>
</evidence>
<feature type="chain" id="PRO_5041421834" description="DUF4412 domain-containing protein" evidence="1">
    <location>
        <begin position="26"/>
        <end position="247"/>
    </location>
</feature>
<dbReference type="EMBL" id="CP130613">
    <property type="protein sequence ID" value="WKW14468.1"/>
    <property type="molecule type" value="Genomic_DNA"/>
</dbReference>
<name>A0AA49JTC3_9BACT</name>
<organism evidence="2">
    <name type="scientific">Pseudogemmatithrix spongiicola</name>
    <dbReference type="NCBI Taxonomy" id="3062599"/>
    <lineage>
        <taxon>Bacteria</taxon>
        <taxon>Pseudomonadati</taxon>
        <taxon>Gemmatimonadota</taxon>
        <taxon>Gemmatimonadia</taxon>
        <taxon>Gemmatimonadales</taxon>
        <taxon>Gemmatimonadaceae</taxon>
        <taxon>Pseudogemmatithrix</taxon>
    </lineage>
</organism>
<dbReference type="KEGG" id="pspc:Strain318_000813"/>
<protein>
    <recommendedName>
        <fullName evidence="5">DUF4412 domain-containing protein</fullName>
    </recommendedName>
</protein>
<accession>A0AA49JZ24</accession>
<gene>
    <name evidence="2" type="ORF">Strain138_000813</name>
    <name evidence="3" type="ORF">Strain318_000813</name>
</gene>
<sequence>MSRRILRSALAALVAVAAAAPTLTAQTPTAILDRYNKAVDPSGALASIQGMKSTVNMEAPAMGMSMTINAVAARPNLLVVVTEIPGLGTIKQGHDGSTAWSTDPMQGPRVLGGLEAAALIEGSTLNSIARSPDQFSAMEPAGTYDAAGDMTTCVKFTWKSGRESTDCFSNASGLLVRSVTKQMSQAGEIEVEMFMRDYKTVSGLLMPHRIESNMMGMQMTMTTTSMEFGPQDAKLFELPAEVKALKP</sequence>
<accession>A0AA49JTC3</accession>
<keyword evidence="1" id="KW-0732">Signal</keyword>
<feature type="signal peptide" evidence="1">
    <location>
        <begin position="1"/>
        <end position="25"/>
    </location>
</feature>
<reference evidence="2" key="1">
    <citation type="submission" date="2023-07" db="EMBL/GenBank/DDBJ databases">
        <authorList>
            <person name="Haufschild T."/>
            <person name="Kallscheuer N."/>
            <person name="Hammer J."/>
            <person name="Kohn T."/>
            <person name="Kabuu M."/>
            <person name="Jogler M."/>
            <person name="Wohfarth N."/>
            <person name="Heuer A."/>
            <person name="Rohde M."/>
            <person name="van Teeseling M.C.F."/>
            <person name="Jogler C."/>
        </authorList>
    </citation>
    <scope>NUCLEOTIDE SEQUENCE</scope>
    <source>
        <strain evidence="2">Strain 138</strain>
        <strain evidence="3">Strain 318</strain>
    </source>
</reference>
<dbReference type="Proteomes" id="UP001229955">
    <property type="component" value="Chromosome"/>
</dbReference>
<dbReference type="EMBL" id="CP130612">
    <property type="protein sequence ID" value="WKW11558.1"/>
    <property type="molecule type" value="Genomic_DNA"/>
</dbReference>
<evidence type="ECO:0000313" key="3">
    <source>
        <dbReference type="EMBL" id="WKW14468.1"/>
    </source>
</evidence>
<evidence type="ECO:0000313" key="4">
    <source>
        <dbReference type="Proteomes" id="UP001229955"/>
    </source>
</evidence>
<evidence type="ECO:0000313" key="2">
    <source>
        <dbReference type="EMBL" id="WKW11558.1"/>
    </source>
</evidence>